<organism evidence="1 2">
    <name type="scientific">Mucilaginibacter arboris</name>
    <dbReference type="NCBI Taxonomy" id="2682090"/>
    <lineage>
        <taxon>Bacteria</taxon>
        <taxon>Pseudomonadati</taxon>
        <taxon>Bacteroidota</taxon>
        <taxon>Sphingobacteriia</taxon>
        <taxon>Sphingobacteriales</taxon>
        <taxon>Sphingobacteriaceae</taxon>
        <taxon>Mucilaginibacter</taxon>
    </lineage>
</organism>
<dbReference type="RefSeq" id="WP_157562658.1">
    <property type="nucleotide sequence ID" value="NZ_WPIK01000001.1"/>
</dbReference>
<evidence type="ECO:0000313" key="2">
    <source>
        <dbReference type="Proteomes" id="UP000462014"/>
    </source>
</evidence>
<comment type="caution">
    <text evidence="1">The sequence shown here is derived from an EMBL/GenBank/DDBJ whole genome shotgun (WGS) entry which is preliminary data.</text>
</comment>
<reference evidence="1 2" key="1">
    <citation type="submission" date="2019-12" db="EMBL/GenBank/DDBJ databases">
        <title>Mucilaginibacter sp. HMF7410 genome sequencing and assembly.</title>
        <authorList>
            <person name="Kang H."/>
            <person name="Cha I."/>
            <person name="Kim H."/>
            <person name="Joh K."/>
        </authorList>
    </citation>
    <scope>NUCLEOTIDE SEQUENCE [LARGE SCALE GENOMIC DNA]</scope>
    <source>
        <strain evidence="1 2">HMF7410</strain>
    </source>
</reference>
<name>A0A7K1SRH9_9SPHI</name>
<dbReference type="Proteomes" id="UP000462014">
    <property type="component" value="Unassembled WGS sequence"/>
</dbReference>
<dbReference type="EMBL" id="WPIK01000001">
    <property type="protein sequence ID" value="MVN19928.1"/>
    <property type="molecule type" value="Genomic_DNA"/>
</dbReference>
<protein>
    <submittedName>
        <fullName evidence="1">Uncharacterized protein</fullName>
    </submittedName>
</protein>
<proteinExistence type="predicted"/>
<keyword evidence="2" id="KW-1185">Reference proteome</keyword>
<dbReference type="AlphaFoldDB" id="A0A7K1SRH9"/>
<sequence>MTNFLKYKDYLAKINFSGKEALYGNILGINDLVTFEGRSFKEVKNLFIKRLMTIWLLVWL</sequence>
<accession>A0A7K1SRH9</accession>
<evidence type="ECO:0000313" key="1">
    <source>
        <dbReference type="EMBL" id="MVN19928.1"/>
    </source>
</evidence>
<gene>
    <name evidence="1" type="ORF">GO621_00080</name>
</gene>